<proteinExistence type="predicted"/>
<gene>
    <name evidence="1" type="ORF">H0485_05450</name>
</gene>
<dbReference type="Proteomes" id="UP001198571">
    <property type="component" value="Unassembled WGS sequence"/>
</dbReference>
<keyword evidence="2" id="KW-1185">Reference proteome</keyword>
<evidence type="ECO:0000313" key="1">
    <source>
        <dbReference type="EMBL" id="MCB5409447.1"/>
    </source>
</evidence>
<dbReference type="EMBL" id="JACDXX010000004">
    <property type="protein sequence ID" value="MCB5409447.1"/>
    <property type="molecule type" value="Genomic_DNA"/>
</dbReference>
<dbReference type="RefSeq" id="WP_226934354.1">
    <property type="nucleotide sequence ID" value="NZ_JACDXX010000004.1"/>
</dbReference>
<sequence length="142" mass="15442">MSLENDNPGAAATATGAEIDLALTPEYRLRREWATSAWFALDHCDRQDVLHICATYLADLETGGPVMGDLLGTLTGDALFWADCAPAHELVAYGTAALDRLRRIPLGINTRKRLFADLWKAFAPDHRQAFLASIEKSGKGSA</sequence>
<protein>
    <submittedName>
        <fullName evidence="1">Uncharacterized protein</fullName>
    </submittedName>
</protein>
<organism evidence="1 2">
    <name type="scientific">Pseudogemmobacter faecipullorum</name>
    <dbReference type="NCBI Taxonomy" id="2755041"/>
    <lineage>
        <taxon>Bacteria</taxon>
        <taxon>Pseudomonadati</taxon>
        <taxon>Pseudomonadota</taxon>
        <taxon>Alphaproteobacteria</taxon>
        <taxon>Rhodobacterales</taxon>
        <taxon>Paracoccaceae</taxon>
        <taxon>Pseudogemmobacter</taxon>
    </lineage>
</organism>
<reference evidence="1 2" key="1">
    <citation type="submission" date="2020-07" db="EMBL/GenBank/DDBJ databases">
        <title>Pseudogemmobacter sp. nov., isolated from poultry manure in Taiwan.</title>
        <authorList>
            <person name="Lin S.-Y."/>
            <person name="Tang Y.-S."/>
            <person name="Young C.-C."/>
        </authorList>
    </citation>
    <scope>NUCLEOTIDE SEQUENCE [LARGE SCALE GENOMIC DNA]</scope>
    <source>
        <strain evidence="1 2">CC-YST710</strain>
    </source>
</reference>
<accession>A0ABS8CJ71</accession>
<comment type="caution">
    <text evidence="1">The sequence shown here is derived from an EMBL/GenBank/DDBJ whole genome shotgun (WGS) entry which is preliminary data.</text>
</comment>
<evidence type="ECO:0000313" key="2">
    <source>
        <dbReference type="Proteomes" id="UP001198571"/>
    </source>
</evidence>
<name>A0ABS8CJ71_9RHOB</name>